<reference evidence="9 10" key="1">
    <citation type="journal article" date="2005" name="Nucleic Acids Res.">
        <title>Genomic blueprint of Hahella chejuensis, a marine microbe producing an algicidal agent.</title>
        <authorList>
            <person name="Jeong H."/>
            <person name="Yim J.H."/>
            <person name="Lee C."/>
            <person name="Choi S.-H."/>
            <person name="Park Y.K."/>
            <person name="Yoon S.H."/>
            <person name="Hur C.-G."/>
            <person name="Kang H.-Y."/>
            <person name="Kim D."/>
            <person name="Lee H.H."/>
            <person name="Park K.H."/>
            <person name="Park S.-H."/>
            <person name="Park H.-S."/>
            <person name="Lee H.K."/>
            <person name="Oh T.K."/>
            <person name="Kim J.F."/>
        </authorList>
    </citation>
    <scope>NUCLEOTIDE SEQUENCE [LARGE SCALE GENOMIC DNA]</scope>
    <source>
        <strain evidence="9 10">KCTC 2396</strain>
    </source>
</reference>
<dbReference type="PANTHER" id="PTHR30055:SF183">
    <property type="entry name" value="NUCLEOID OCCLUSION FACTOR SLMA"/>
    <property type="match status" value="1"/>
</dbReference>
<keyword evidence="4 6" id="KW-0238">DNA-binding</keyword>
<dbReference type="Proteomes" id="UP000000238">
    <property type="component" value="Chromosome"/>
</dbReference>
<sequence length="195" mass="22521">MSKDRNNRKEQILQCLAQMLQDEPGERITTAKLAKTVGVSEAALYRHFPSKGRMFEGLFEFIEESIFSRIKLIRSEEISTAQKINKSVLLCLTFAQRNPGMCRLLLGDALQGEKDKLRARAASFFERLETEFRSMLRDGDVLHGQRTQLTQLDSAQLFLSLIEGNMHRFIRSGFRIDPLQGWDEHWGFISQHLFV</sequence>
<accession>Q2S9C8</accession>
<dbReference type="Pfam" id="PF00440">
    <property type="entry name" value="TetR_N"/>
    <property type="match status" value="1"/>
</dbReference>
<dbReference type="HAMAP" id="MF_01839">
    <property type="entry name" value="NO_factor_SlmA"/>
    <property type="match status" value="1"/>
</dbReference>
<dbReference type="InterPro" id="IPR001647">
    <property type="entry name" value="HTH_TetR"/>
</dbReference>
<dbReference type="NCBIfam" id="NF007015">
    <property type="entry name" value="PRK09480.1"/>
    <property type="match status" value="1"/>
</dbReference>
<dbReference type="GO" id="GO:0010974">
    <property type="term" value="P:negative regulation of division septum assembly"/>
    <property type="evidence" value="ECO:0007669"/>
    <property type="project" value="InterPro"/>
</dbReference>
<dbReference type="InterPro" id="IPR054580">
    <property type="entry name" value="SlmA-like_C"/>
</dbReference>
<keyword evidence="5 6" id="KW-0131">Cell cycle</keyword>
<dbReference type="GO" id="GO:0003700">
    <property type="term" value="F:DNA-binding transcription factor activity"/>
    <property type="evidence" value="ECO:0007669"/>
    <property type="project" value="TreeGrafter"/>
</dbReference>
<dbReference type="GO" id="GO:0051301">
    <property type="term" value="P:cell division"/>
    <property type="evidence" value="ECO:0007669"/>
    <property type="project" value="UniProtKB-KW"/>
</dbReference>
<dbReference type="eggNOG" id="COG1309">
    <property type="taxonomic scope" value="Bacteria"/>
</dbReference>
<feature type="DNA-binding region" description="H-T-H motif" evidence="7">
    <location>
        <begin position="29"/>
        <end position="48"/>
    </location>
</feature>
<evidence type="ECO:0000313" key="10">
    <source>
        <dbReference type="Proteomes" id="UP000000238"/>
    </source>
</evidence>
<dbReference type="PROSITE" id="PS50977">
    <property type="entry name" value="HTH_TETR_2"/>
    <property type="match status" value="1"/>
</dbReference>
<dbReference type="InterPro" id="IPR009057">
    <property type="entry name" value="Homeodomain-like_sf"/>
</dbReference>
<evidence type="ECO:0000256" key="6">
    <source>
        <dbReference type="HAMAP-Rule" id="MF_01839"/>
    </source>
</evidence>
<comment type="subunit">
    <text evidence="6">Homodimer. Interacts with FtsZ.</text>
</comment>
<dbReference type="EMBL" id="CP000155">
    <property type="protein sequence ID" value="ABC32746.1"/>
    <property type="molecule type" value="Genomic_DNA"/>
</dbReference>
<dbReference type="GO" id="GO:0043590">
    <property type="term" value="C:bacterial nucleoid"/>
    <property type="evidence" value="ECO:0007669"/>
    <property type="project" value="UniProtKB-UniRule"/>
</dbReference>
<evidence type="ECO:0000256" key="5">
    <source>
        <dbReference type="ARBA" id="ARBA00023306"/>
    </source>
</evidence>
<dbReference type="Gene3D" id="1.10.357.10">
    <property type="entry name" value="Tetracycline Repressor, domain 2"/>
    <property type="match status" value="1"/>
</dbReference>
<dbReference type="AlphaFoldDB" id="Q2S9C8"/>
<evidence type="ECO:0000256" key="7">
    <source>
        <dbReference type="PROSITE-ProRule" id="PRU00335"/>
    </source>
</evidence>
<dbReference type="RefSeq" id="WP_011399804.1">
    <property type="nucleotide sequence ID" value="NC_007645.1"/>
</dbReference>
<dbReference type="SUPFAM" id="SSF46689">
    <property type="entry name" value="Homeodomain-like"/>
    <property type="match status" value="1"/>
</dbReference>
<dbReference type="GO" id="GO:0000976">
    <property type="term" value="F:transcription cis-regulatory region binding"/>
    <property type="evidence" value="ECO:0007669"/>
    <property type="project" value="TreeGrafter"/>
</dbReference>
<keyword evidence="10" id="KW-1185">Reference proteome</keyword>
<comment type="similarity">
    <text evidence="6">Belongs to the nucleoid occlusion factor SlmA family.</text>
</comment>
<evidence type="ECO:0000256" key="2">
    <source>
        <dbReference type="ARBA" id="ARBA00022618"/>
    </source>
</evidence>
<evidence type="ECO:0000256" key="4">
    <source>
        <dbReference type="ARBA" id="ARBA00023125"/>
    </source>
</evidence>
<dbReference type="STRING" id="349521.HCH_06098"/>
<comment type="subcellular location">
    <subcellularLocation>
        <location evidence="6">Cytoplasm</location>
        <location evidence="6">Nucleoid</location>
    </subcellularLocation>
</comment>
<evidence type="ECO:0000259" key="8">
    <source>
        <dbReference type="PROSITE" id="PS50977"/>
    </source>
</evidence>
<keyword evidence="3" id="KW-0175">Coiled coil</keyword>
<dbReference type="PANTHER" id="PTHR30055">
    <property type="entry name" value="HTH-TYPE TRANSCRIPTIONAL REGULATOR RUTR"/>
    <property type="match status" value="1"/>
</dbReference>
<feature type="domain" description="HTH tetR-type" evidence="8">
    <location>
        <begin position="6"/>
        <end position="66"/>
    </location>
</feature>
<evidence type="ECO:0000256" key="1">
    <source>
        <dbReference type="ARBA" id="ARBA00022490"/>
    </source>
</evidence>
<dbReference type="KEGG" id="hch:HCH_06098"/>
<dbReference type="Pfam" id="PF22276">
    <property type="entry name" value="SlmA-like_C"/>
    <property type="match status" value="1"/>
</dbReference>
<gene>
    <name evidence="6" type="primary">slmA</name>
    <name evidence="9" type="ordered locus">HCH_06098</name>
</gene>
<dbReference type="GO" id="GO:0005737">
    <property type="term" value="C:cytoplasm"/>
    <property type="evidence" value="ECO:0007669"/>
    <property type="project" value="UniProtKB-UniRule"/>
</dbReference>
<organism evidence="9 10">
    <name type="scientific">Hahella chejuensis (strain KCTC 2396)</name>
    <dbReference type="NCBI Taxonomy" id="349521"/>
    <lineage>
        <taxon>Bacteria</taxon>
        <taxon>Pseudomonadati</taxon>
        <taxon>Pseudomonadota</taxon>
        <taxon>Gammaproteobacteria</taxon>
        <taxon>Oceanospirillales</taxon>
        <taxon>Hahellaceae</taxon>
        <taxon>Hahella</taxon>
    </lineage>
</organism>
<dbReference type="InterPro" id="IPR050109">
    <property type="entry name" value="HTH-type_TetR-like_transc_reg"/>
</dbReference>
<keyword evidence="1 6" id="KW-0963">Cytoplasm</keyword>
<dbReference type="OrthoDB" id="9179041at2"/>
<keyword evidence="2 6" id="KW-0132">Cell division</keyword>
<protein>
    <recommendedName>
        <fullName evidence="6">Nucleoid occlusion factor SlmA</fullName>
    </recommendedName>
</protein>
<evidence type="ECO:0000256" key="3">
    <source>
        <dbReference type="ARBA" id="ARBA00023054"/>
    </source>
</evidence>
<comment type="function">
    <text evidence="6">Required for nucleoid occlusion (NO) phenomenon, which prevents Z-ring formation and cell division over the nucleoid. Acts as a DNA-associated cell division inhibitor that binds simultaneously chromosomal DNA and FtsZ, and disrupts the assembly of FtsZ polymers. SlmA-DNA-binding sequences (SBS) are dispersed on non-Ter regions of the chromosome, preventing FtsZ polymerization at these regions.</text>
</comment>
<dbReference type="InterPro" id="IPR023769">
    <property type="entry name" value="NO_SlmA"/>
</dbReference>
<proteinExistence type="inferred from homology"/>
<evidence type="ECO:0000313" key="9">
    <source>
        <dbReference type="EMBL" id="ABC32746.1"/>
    </source>
</evidence>
<name>Q2S9C8_HAHCH</name>
<dbReference type="HOGENOM" id="CLU_069356_5_0_6"/>